<protein>
    <submittedName>
        <fullName evidence="1">Uncharacterized protein</fullName>
    </submittedName>
</protein>
<dbReference type="EMBL" id="MWWU01000002">
    <property type="protein sequence ID" value="OZG56047.1"/>
    <property type="molecule type" value="Genomic_DNA"/>
</dbReference>
<reference evidence="1 2" key="1">
    <citation type="journal article" date="2017" name="BMC Genomics">
        <title>Comparative genomic and phylogenomic analyses of the Bifidobacteriaceae family.</title>
        <authorList>
            <person name="Lugli G.A."/>
            <person name="Milani C."/>
            <person name="Turroni F."/>
            <person name="Duranti S."/>
            <person name="Mancabelli L."/>
            <person name="Mangifesta M."/>
            <person name="Ferrario C."/>
            <person name="Modesto M."/>
            <person name="Mattarelli P."/>
            <person name="Jiri K."/>
            <person name="van Sinderen D."/>
            <person name="Ventura M."/>
        </authorList>
    </citation>
    <scope>NUCLEOTIDE SEQUENCE [LARGE SCALE GENOMIC DNA]</scope>
    <source>
        <strain evidence="1 2">LMG 21773</strain>
    </source>
</reference>
<dbReference type="AlphaFoldDB" id="A0A261FA67"/>
<evidence type="ECO:0000313" key="2">
    <source>
        <dbReference type="Proteomes" id="UP000228976"/>
    </source>
</evidence>
<organism evidence="1 2">
    <name type="scientific">Aeriscardovia aeriphila</name>
    <dbReference type="NCBI Taxonomy" id="218139"/>
    <lineage>
        <taxon>Bacteria</taxon>
        <taxon>Bacillati</taxon>
        <taxon>Actinomycetota</taxon>
        <taxon>Actinomycetes</taxon>
        <taxon>Bifidobacteriales</taxon>
        <taxon>Bifidobacteriaceae</taxon>
        <taxon>Aeriscardovia</taxon>
    </lineage>
</organism>
<comment type="caution">
    <text evidence="1">The sequence shown here is derived from an EMBL/GenBank/DDBJ whole genome shotgun (WGS) entry which is preliminary data.</text>
</comment>
<proteinExistence type="predicted"/>
<accession>A0A261FA67</accession>
<evidence type="ECO:0000313" key="1">
    <source>
        <dbReference type="EMBL" id="OZG56047.1"/>
    </source>
</evidence>
<dbReference type="Proteomes" id="UP000228976">
    <property type="component" value="Unassembled WGS sequence"/>
</dbReference>
<sequence length="76" mass="8653">MNLLTTRHYLKQAKAIIVRELIASDQLSTESHIDDALVLRTDQLEQIAQRILDQLMAEPPAEQKPADINAWSVEDE</sequence>
<keyword evidence="2" id="KW-1185">Reference proteome</keyword>
<gene>
    <name evidence="1" type="ORF">AEAE_0535</name>
</gene>
<dbReference type="RefSeq" id="WP_094689615.1">
    <property type="nucleotide sequence ID" value="NZ_JACBYZ010000001.1"/>
</dbReference>
<name>A0A261FA67_9BIFI</name>